<keyword evidence="3" id="KW-0238">DNA-binding</keyword>
<comment type="similarity">
    <text evidence="1">Belongs to the LysR transcriptional regulatory family.</text>
</comment>
<dbReference type="Pfam" id="PF00126">
    <property type="entry name" value="HTH_1"/>
    <property type="match status" value="1"/>
</dbReference>
<dbReference type="Gene3D" id="1.10.10.10">
    <property type="entry name" value="Winged helix-like DNA-binding domain superfamily/Winged helix DNA-binding domain"/>
    <property type="match status" value="1"/>
</dbReference>
<evidence type="ECO:0000313" key="6">
    <source>
        <dbReference type="EMBL" id="EDN01472.1"/>
    </source>
</evidence>
<name>A6NQX6_9FIRM</name>
<dbReference type="InterPro" id="IPR000847">
    <property type="entry name" value="LysR_HTH_N"/>
</dbReference>
<evidence type="ECO:0000256" key="4">
    <source>
        <dbReference type="ARBA" id="ARBA00023163"/>
    </source>
</evidence>
<dbReference type="STRING" id="411467.BACCAP_00600"/>
<dbReference type="InterPro" id="IPR005119">
    <property type="entry name" value="LysR_subst-bd"/>
</dbReference>
<keyword evidence="7" id="KW-1185">Reference proteome</keyword>
<dbReference type="Gene3D" id="3.40.190.290">
    <property type="match status" value="1"/>
</dbReference>
<dbReference type="Pfam" id="PF03466">
    <property type="entry name" value="LysR_substrate"/>
    <property type="match status" value="1"/>
</dbReference>
<feature type="domain" description="HTH lysR-type" evidence="5">
    <location>
        <begin position="1"/>
        <end position="59"/>
    </location>
</feature>
<dbReference type="InterPro" id="IPR036390">
    <property type="entry name" value="WH_DNA-bd_sf"/>
</dbReference>
<dbReference type="RefSeq" id="WP_006571153.1">
    <property type="nucleotide sequence ID" value="NZ_AAXG02000005.1"/>
</dbReference>
<dbReference type="PROSITE" id="PS50931">
    <property type="entry name" value="HTH_LYSR"/>
    <property type="match status" value="1"/>
</dbReference>
<accession>A6NQX6</accession>
<reference evidence="6 7" key="1">
    <citation type="submission" date="2007-04" db="EMBL/GenBank/DDBJ databases">
        <authorList>
            <person name="Fulton L."/>
            <person name="Clifton S."/>
            <person name="Fulton B."/>
            <person name="Xu J."/>
            <person name="Minx P."/>
            <person name="Pepin K.H."/>
            <person name="Johnson M."/>
            <person name="Thiruvilangam P."/>
            <person name="Bhonagiri V."/>
            <person name="Nash W.E."/>
            <person name="Mardis E.R."/>
            <person name="Wilson R.K."/>
        </authorList>
    </citation>
    <scope>NUCLEOTIDE SEQUENCE [LARGE SCALE GENOMIC DNA]</scope>
    <source>
        <strain evidence="6 7">ATCC 29799</strain>
    </source>
</reference>
<dbReference type="PANTHER" id="PTHR30126:SF94">
    <property type="entry name" value="LYSR FAMILY TRANSCRIPTIONAL REGULATOR"/>
    <property type="match status" value="1"/>
</dbReference>
<dbReference type="eggNOG" id="COG0583">
    <property type="taxonomic scope" value="Bacteria"/>
</dbReference>
<dbReference type="SUPFAM" id="SSF46785">
    <property type="entry name" value="Winged helix' DNA-binding domain"/>
    <property type="match status" value="1"/>
</dbReference>
<dbReference type="AlphaFoldDB" id="A6NQX6"/>
<evidence type="ECO:0000256" key="2">
    <source>
        <dbReference type="ARBA" id="ARBA00023015"/>
    </source>
</evidence>
<dbReference type="InterPro" id="IPR036388">
    <property type="entry name" value="WH-like_DNA-bd_sf"/>
</dbReference>
<reference evidence="6 7" key="2">
    <citation type="submission" date="2007-06" db="EMBL/GenBank/DDBJ databases">
        <title>Draft genome sequence of Pseudoflavonifractor capillosus ATCC 29799.</title>
        <authorList>
            <person name="Sudarsanam P."/>
            <person name="Ley R."/>
            <person name="Guruge J."/>
            <person name="Turnbaugh P.J."/>
            <person name="Mahowald M."/>
            <person name="Liep D."/>
            <person name="Gordon J."/>
        </authorList>
    </citation>
    <scope>NUCLEOTIDE SEQUENCE [LARGE SCALE GENOMIC DNA]</scope>
    <source>
        <strain evidence="6 7">ATCC 29799</strain>
    </source>
</reference>
<gene>
    <name evidence="6" type="ORF">BACCAP_00600</name>
</gene>
<keyword evidence="4" id="KW-0804">Transcription</keyword>
<proteinExistence type="inferred from homology"/>
<sequence length="304" mass="34317">MTIRHIKIFLAVCACGCNTTRAAETLHMTQPAVSLAIHELERYYGVLLFDRIGRRLVLTEAGSRFQEYGRHITGLFDDMEKTMRDWDRIGLLRVGASITIGSQFLPHYIRAFAARHPGAEVQVTVATCGELERRLMDNTLDLALMEGVPQGTSIRTEEYMEDHLTVICSNSSGFRQGQTLSLEEFCRQKFLLRERGSGTREEFERVMEAAGISVQPVWEAVSTTALVNAVICGLGIAVVPYRMVLGPLERGLVTAVRVEGLSFSRRFRIACHRDKYITPLASAFMDLCRNYEMDYPMPRYSGLY</sequence>
<dbReference type="PRINTS" id="PR00039">
    <property type="entry name" value="HTHLYSR"/>
</dbReference>
<evidence type="ECO:0000256" key="3">
    <source>
        <dbReference type="ARBA" id="ARBA00023125"/>
    </source>
</evidence>
<protein>
    <submittedName>
        <fullName evidence="6">LysR substrate binding domain protein</fullName>
    </submittedName>
</protein>
<keyword evidence="2" id="KW-0805">Transcription regulation</keyword>
<dbReference type="Proteomes" id="UP000003639">
    <property type="component" value="Unassembled WGS sequence"/>
</dbReference>
<dbReference type="EMBL" id="AAXG02000005">
    <property type="protein sequence ID" value="EDN01472.1"/>
    <property type="molecule type" value="Genomic_DNA"/>
</dbReference>
<dbReference type="GO" id="GO:0003700">
    <property type="term" value="F:DNA-binding transcription factor activity"/>
    <property type="evidence" value="ECO:0007669"/>
    <property type="project" value="InterPro"/>
</dbReference>
<comment type="caution">
    <text evidence="6">The sequence shown here is derived from an EMBL/GenBank/DDBJ whole genome shotgun (WGS) entry which is preliminary data.</text>
</comment>
<dbReference type="GO" id="GO:0000976">
    <property type="term" value="F:transcription cis-regulatory region binding"/>
    <property type="evidence" value="ECO:0007669"/>
    <property type="project" value="TreeGrafter"/>
</dbReference>
<evidence type="ECO:0000256" key="1">
    <source>
        <dbReference type="ARBA" id="ARBA00009437"/>
    </source>
</evidence>
<evidence type="ECO:0000313" key="7">
    <source>
        <dbReference type="Proteomes" id="UP000003639"/>
    </source>
</evidence>
<evidence type="ECO:0000259" key="5">
    <source>
        <dbReference type="PROSITE" id="PS50931"/>
    </source>
</evidence>
<dbReference type="PANTHER" id="PTHR30126">
    <property type="entry name" value="HTH-TYPE TRANSCRIPTIONAL REGULATOR"/>
    <property type="match status" value="1"/>
</dbReference>
<organism evidence="6 7">
    <name type="scientific">Pseudoflavonifractor capillosus ATCC 29799</name>
    <dbReference type="NCBI Taxonomy" id="411467"/>
    <lineage>
        <taxon>Bacteria</taxon>
        <taxon>Bacillati</taxon>
        <taxon>Bacillota</taxon>
        <taxon>Clostridia</taxon>
        <taxon>Eubacteriales</taxon>
        <taxon>Oscillospiraceae</taxon>
        <taxon>Pseudoflavonifractor</taxon>
    </lineage>
</organism>
<dbReference type="SUPFAM" id="SSF53850">
    <property type="entry name" value="Periplasmic binding protein-like II"/>
    <property type="match status" value="1"/>
</dbReference>